<sequence>MTEIRTRHYQDIRQALLARQELVLLDVREEAPFAESHPLFAANIPLSKLELEAYARIPRGDTPVTLYDNGEGLAQRAAAVLHELGYSDVALLEGGLAGWQQAGGELFKDVNVPSKAFGELVESERHTPSLAAEEVQALLDAEADLVILDARRFDEYQTMSIPGGISVPGAELVLRVAELAPDPQTRVIVNCAGRTRSIIGTQSLVNAGIPNPVAALRNGTIGWTLAGQALEHGQARRFADVGEDNRHAAQKAARAVADRADVGRASLAELRQWQAERGRTTYLFDVRTPEEFEAGHLPGARSTPGGQLVQETDHFASVRGARLVLVDDDGVRANMSASWLAQMGWQVKVLDDLAASDFSEQGPWQPPLPARPGARFVDAATLATWLREPGTQVLDFTASANHVQRHIPGAWWALRSQLAQALARIPPAERYVLTCGSSLLANFAIPEVQALTGKPVWLLNGGTAAWIAAGLPVESGEQRLAAPRIDRYRRPYEGTDNPREAMQGYLDWEYGLVAQLGRDGTHGFFVI</sequence>
<dbReference type="CDD" id="cd01533">
    <property type="entry name" value="4RHOD_Repeat_2"/>
    <property type="match status" value="1"/>
</dbReference>
<protein>
    <submittedName>
        <fullName evidence="3">Rhodanese-related sulfurtransferase</fullName>
    </submittedName>
</protein>
<feature type="domain" description="Rhodanese" evidence="2">
    <location>
        <begin position="18"/>
        <end position="108"/>
    </location>
</feature>
<feature type="domain" description="Rhodanese" evidence="2">
    <location>
        <begin position="141"/>
        <end position="232"/>
    </location>
</feature>
<evidence type="ECO:0000259" key="2">
    <source>
        <dbReference type="PROSITE" id="PS50206"/>
    </source>
</evidence>
<dbReference type="InterPro" id="IPR001763">
    <property type="entry name" value="Rhodanese-like_dom"/>
</dbReference>
<dbReference type="InterPro" id="IPR036873">
    <property type="entry name" value="Rhodanese-like_dom_sf"/>
</dbReference>
<name>A0A0M9GDJ0_9PSED</name>
<dbReference type="STRING" id="50340.PF66_04820"/>
<dbReference type="PANTHER" id="PTHR43855:SF1">
    <property type="entry name" value="THIOSULFATE SULFURTRANSFERASE"/>
    <property type="match status" value="1"/>
</dbReference>
<dbReference type="SMART" id="SM00450">
    <property type="entry name" value="RHOD"/>
    <property type="match status" value="4"/>
</dbReference>
<gene>
    <name evidence="3" type="ORF">PF66_04820</name>
</gene>
<dbReference type="PANTHER" id="PTHR43855">
    <property type="entry name" value="THIOSULFATE SULFURTRANSFERASE"/>
    <property type="match status" value="1"/>
</dbReference>
<accession>A0A0M9GDJ0</accession>
<dbReference type="Proteomes" id="UP000037931">
    <property type="component" value="Unassembled WGS sequence"/>
</dbReference>
<dbReference type="Pfam" id="PF00581">
    <property type="entry name" value="Rhodanese"/>
    <property type="match status" value="4"/>
</dbReference>
<dbReference type="PATRIC" id="fig|50340.43.peg.2120"/>
<comment type="caution">
    <text evidence="3">The sequence shown here is derived from an EMBL/GenBank/DDBJ whole genome shotgun (WGS) entry which is preliminary data.</text>
</comment>
<dbReference type="EMBL" id="JSYZ01000019">
    <property type="protein sequence ID" value="KPA88457.1"/>
    <property type="molecule type" value="Genomic_DNA"/>
</dbReference>
<evidence type="ECO:0000313" key="4">
    <source>
        <dbReference type="Proteomes" id="UP000037931"/>
    </source>
</evidence>
<dbReference type="SUPFAM" id="SSF52821">
    <property type="entry name" value="Rhodanese/Cell cycle control phosphatase"/>
    <property type="match status" value="4"/>
</dbReference>
<evidence type="ECO:0000313" key="3">
    <source>
        <dbReference type="EMBL" id="KPA88457.1"/>
    </source>
</evidence>
<dbReference type="InterPro" id="IPR051126">
    <property type="entry name" value="Thiosulfate_sulfurtransferase"/>
</dbReference>
<evidence type="ECO:0000256" key="1">
    <source>
        <dbReference type="ARBA" id="ARBA00022737"/>
    </source>
</evidence>
<dbReference type="CDD" id="cd01535">
    <property type="entry name" value="4RHOD_Repeat_4"/>
    <property type="match status" value="1"/>
</dbReference>
<keyword evidence="4" id="KW-1185">Reference proteome</keyword>
<dbReference type="CDD" id="cd01534">
    <property type="entry name" value="4RHOD_Repeat_3"/>
    <property type="match status" value="1"/>
</dbReference>
<dbReference type="AlphaFoldDB" id="A0A0M9GDJ0"/>
<organism evidence="3 4">
    <name type="scientific">Pseudomonas asplenii</name>
    <dbReference type="NCBI Taxonomy" id="53407"/>
    <lineage>
        <taxon>Bacteria</taxon>
        <taxon>Pseudomonadati</taxon>
        <taxon>Pseudomonadota</taxon>
        <taxon>Gammaproteobacteria</taxon>
        <taxon>Pseudomonadales</taxon>
        <taxon>Pseudomonadaceae</taxon>
        <taxon>Pseudomonas</taxon>
    </lineage>
</organism>
<dbReference type="GO" id="GO:0016740">
    <property type="term" value="F:transferase activity"/>
    <property type="evidence" value="ECO:0007669"/>
    <property type="project" value="UniProtKB-KW"/>
</dbReference>
<dbReference type="RefSeq" id="WP_054063975.1">
    <property type="nucleotide sequence ID" value="NZ_JSYZ01000019.1"/>
</dbReference>
<keyword evidence="1" id="KW-0677">Repeat</keyword>
<dbReference type="PROSITE" id="PS50206">
    <property type="entry name" value="RHODANESE_3"/>
    <property type="match status" value="3"/>
</dbReference>
<keyword evidence="3" id="KW-0808">Transferase</keyword>
<reference evidence="3 4" key="1">
    <citation type="journal article" date="2015" name="PLoS ONE">
        <title>Rice-Infecting Pseudomonas Genomes Are Highly Accessorized and Harbor Multiple Putative Virulence Mechanisms to Cause Sheath Brown Rot.</title>
        <authorList>
            <person name="Quibod I.L."/>
            <person name="Grande G."/>
            <person name="Oreiro E.G."/>
            <person name="Borja F.N."/>
            <person name="Dossa G.S."/>
            <person name="Mauleon R."/>
            <person name="Cruz C.V."/>
            <person name="Oliva R."/>
        </authorList>
    </citation>
    <scope>NUCLEOTIDE SEQUENCE [LARGE SCALE GENOMIC DNA]</scope>
    <source>
        <strain evidence="3 4">IRRI 6609</strain>
    </source>
</reference>
<proteinExistence type="predicted"/>
<dbReference type="OrthoDB" id="9789585at2"/>
<feature type="domain" description="Rhodanese" evidence="2">
    <location>
        <begin position="277"/>
        <end position="475"/>
    </location>
</feature>
<dbReference type="Gene3D" id="3.40.250.10">
    <property type="entry name" value="Rhodanese-like domain"/>
    <property type="match status" value="4"/>
</dbReference>